<reference evidence="9 10" key="1">
    <citation type="submission" date="2016-05" db="EMBL/GenBank/DDBJ databases">
        <title>Nuclear genome of Blastocystis sp. subtype 1 NandII.</title>
        <authorList>
            <person name="Gentekaki E."/>
            <person name="Curtis B."/>
            <person name="Stairs C."/>
            <person name="Eme L."/>
            <person name="Herman E."/>
            <person name="Klimes V."/>
            <person name="Arias M.C."/>
            <person name="Elias M."/>
            <person name="Hilliou F."/>
            <person name="Klute M."/>
            <person name="Malik S.-B."/>
            <person name="Pightling A."/>
            <person name="Rachubinski R."/>
            <person name="Salas D."/>
            <person name="Schlacht A."/>
            <person name="Suga H."/>
            <person name="Archibald J."/>
            <person name="Ball S.G."/>
            <person name="Clark G."/>
            <person name="Dacks J."/>
            <person name="Van Der Giezen M."/>
            <person name="Tsaousis A."/>
            <person name="Roger A."/>
        </authorList>
    </citation>
    <scope>NUCLEOTIDE SEQUENCE [LARGE SCALE GENOMIC DNA]</scope>
    <source>
        <strain evidence="10">ATCC 50177 / NandII</strain>
    </source>
</reference>
<dbReference type="InterPro" id="IPR015443">
    <property type="entry name" value="Aldose_1-epimerase"/>
</dbReference>
<dbReference type="Gene3D" id="2.70.98.10">
    <property type="match status" value="1"/>
</dbReference>
<organism evidence="9 10">
    <name type="scientific">Blastocystis sp. subtype 1 (strain ATCC 50177 / NandII)</name>
    <dbReference type="NCBI Taxonomy" id="478820"/>
    <lineage>
        <taxon>Eukaryota</taxon>
        <taxon>Sar</taxon>
        <taxon>Stramenopiles</taxon>
        <taxon>Bigyra</taxon>
        <taxon>Opalozoa</taxon>
        <taxon>Opalinata</taxon>
        <taxon>Blastocystidae</taxon>
        <taxon>Blastocystis</taxon>
    </lineage>
</organism>
<feature type="binding site" evidence="8">
    <location>
        <begin position="181"/>
        <end position="183"/>
    </location>
    <ligand>
        <name>beta-D-galactose</name>
        <dbReference type="ChEBI" id="CHEBI:27667"/>
    </ligand>
</feature>
<feature type="active site" description="Proton donor" evidence="6">
    <location>
        <position position="181"/>
    </location>
</feature>
<comment type="caution">
    <text evidence="9">The sequence shown here is derived from an EMBL/GenBank/DDBJ whole genome shotgun (WGS) entry which is preliminary data.</text>
</comment>
<dbReference type="UniPathway" id="UPA00242"/>
<protein>
    <recommendedName>
        <fullName evidence="5">Aldose 1-epimerase</fullName>
        <ecNumber evidence="5">5.1.3.3</ecNumber>
    </recommendedName>
</protein>
<dbReference type="NCBIfam" id="NF008277">
    <property type="entry name" value="PRK11055.1"/>
    <property type="match status" value="1"/>
</dbReference>
<dbReference type="EMBL" id="LXWW01000210">
    <property type="protein sequence ID" value="OAO14790.1"/>
    <property type="molecule type" value="Genomic_DNA"/>
</dbReference>
<feature type="active site" description="Proton acceptor" evidence="6">
    <location>
        <position position="311"/>
    </location>
</feature>
<evidence type="ECO:0000256" key="7">
    <source>
        <dbReference type="PIRSR" id="PIRSR005096-2"/>
    </source>
</evidence>
<name>A0A196SCL7_BLAHN</name>
<dbReference type="InterPro" id="IPR008183">
    <property type="entry name" value="Aldose_1/G6P_1-epimerase"/>
</dbReference>
<evidence type="ECO:0000256" key="6">
    <source>
        <dbReference type="PIRSR" id="PIRSR005096-1"/>
    </source>
</evidence>
<comment type="similarity">
    <text evidence="2 5">Belongs to the aldose epimerase family.</text>
</comment>
<proteinExistence type="inferred from homology"/>
<dbReference type="GO" id="GO:0004034">
    <property type="term" value="F:aldose 1-epimerase activity"/>
    <property type="evidence" value="ECO:0007669"/>
    <property type="project" value="UniProtKB-EC"/>
</dbReference>
<feature type="binding site" evidence="8">
    <location>
        <begin position="81"/>
        <end position="82"/>
    </location>
    <ligand>
        <name>beta-D-galactose</name>
        <dbReference type="ChEBI" id="CHEBI:27667"/>
    </ligand>
</feature>
<dbReference type="EC" id="5.1.3.3" evidence="5"/>
<comment type="catalytic activity">
    <reaction evidence="5">
        <text>alpha-D-glucose = beta-D-glucose</text>
        <dbReference type="Rhea" id="RHEA:10264"/>
        <dbReference type="ChEBI" id="CHEBI:15903"/>
        <dbReference type="ChEBI" id="CHEBI:17925"/>
        <dbReference type="EC" id="5.1.3.3"/>
    </reaction>
</comment>
<dbReference type="OrthoDB" id="274691at2759"/>
<comment type="pathway">
    <text evidence="1 5">Carbohydrate metabolism; hexose metabolism.</text>
</comment>
<evidence type="ECO:0000256" key="5">
    <source>
        <dbReference type="PIRNR" id="PIRNR005096"/>
    </source>
</evidence>
<dbReference type="GO" id="GO:0005737">
    <property type="term" value="C:cytoplasm"/>
    <property type="evidence" value="ECO:0007669"/>
    <property type="project" value="TreeGrafter"/>
</dbReference>
<dbReference type="STRING" id="478820.A0A196SCL7"/>
<sequence length="346" mass="38467">MFTYEVTEFGKLPTGEIVHKITFGNGEIIVSVIDFGAAIQSVRMKDKQSHMEEIALNYNTIDDLLANAGVFNGATVGRYANRIAHGKFTLDGVNYEMCVNNGPNSLHGGKVSWGHKMWQFEKLETADAIGVKMTIVSPDGDENYPGEVTMSVSFILNTKNELTLQYSGRTTKRTVINMTNHSYWNMSGDFKQKIYPQILKVNAATYLPVVDMIPTGERRPVADSPFDFREGRPCEQALAIDGGGKPGLDHCFCLDGYKEGALELKEAASLYDKESGRLLRVFTTEPGMQVYMGNWIDGVFPHLQHNAVALECQHFPDSPNHPDFPSTVLDPSETYKQTTVFAFSLL</sequence>
<dbReference type="InterPro" id="IPR047215">
    <property type="entry name" value="Galactose_mutarotase-like"/>
</dbReference>
<dbReference type="AlphaFoldDB" id="A0A196SCL7"/>
<keyword evidence="10" id="KW-1185">Reference proteome</keyword>
<dbReference type="PANTHER" id="PTHR10091">
    <property type="entry name" value="ALDOSE-1-EPIMERASE"/>
    <property type="match status" value="1"/>
</dbReference>
<dbReference type="GO" id="GO:0006006">
    <property type="term" value="P:glucose metabolic process"/>
    <property type="evidence" value="ECO:0007669"/>
    <property type="project" value="TreeGrafter"/>
</dbReference>
<dbReference type="GO" id="GO:0030246">
    <property type="term" value="F:carbohydrate binding"/>
    <property type="evidence" value="ECO:0007669"/>
    <property type="project" value="InterPro"/>
</dbReference>
<feature type="binding site" evidence="7">
    <location>
        <position position="249"/>
    </location>
    <ligand>
        <name>beta-D-galactose</name>
        <dbReference type="ChEBI" id="CHEBI:27667"/>
    </ligand>
</feature>
<evidence type="ECO:0000256" key="8">
    <source>
        <dbReference type="PIRSR" id="PIRSR005096-3"/>
    </source>
</evidence>
<dbReference type="PIRSF" id="PIRSF005096">
    <property type="entry name" value="GALM"/>
    <property type="match status" value="1"/>
</dbReference>
<dbReference type="InterPro" id="IPR011013">
    <property type="entry name" value="Gal_mutarotase_sf_dom"/>
</dbReference>
<dbReference type="PANTHER" id="PTHR10091:SF0">
    <property type="entry name" value="GALACTOSE MUTAROTASE"/>
    <property type="match status" value="1"/>
</dbReference>
<evidence type="ECO:0000256" key="3">
    <source>
        <dbReference type="ARBA" id="ARBA00023235"/>
    </source>
</evidence>
<evidence type="ECO:0000256" key="1">
    <source>
        <dbReference type="ARBA" id="ARBA00005028"/>
    </source>
</evidence>
<dbReference type="Pfam" id="PF01263">
    <property type="entry name" value="Aldose_epim"/>
    <property type="match status" value="1"/>
</dbReference>
<dbReference type="GO" id="GO:0033499">
    <property type="term" value="P:galactose catabolic process via UDP-galactose, Leloir pathway"/>
    <property type="evidence" value="ECO:0007669"/>
    <property type="project" value="TreeGrafter"/>
</dbReference>
<keyword evidence="4 5" id="KW-0119">Carbohydrate metabolism</keyword>
<dbReference type="SUPFAM" id="SSF74650">
    <property type="entry name" value="Galactose mutarotase-like"/>
    <property type="match status" value="1"/>
</dbReference>
<dbReference type="Proteomes" id="UP000078348">
    <property type="component" value="Unassembled WGS sequence"/>
</dbReference>
<dbReference type="InterPro" id="IPR014718">
    <property type="entry name" value="GH-type_carb-bd"/>
</dbReference>
<evidence type="ECO:0000256" key="4">
    <source>
        <dbReference type="ARBA" id="ARBA00023277"/>
    </source>
</evidence>
<evidence type="ECO:0000256" key="2">
    <source>
        <dbReference type="ARBA" id="ARBA00006206"/>
    </source>
</evidence>
<dbReference type="CDD" id="cd09019">
    <property type="entry name" value="galactose_mutarotase_like"/>
    <property type="match status" value="1"/>
</dbReference>
<evidence type="ECO:0000313" key="9">
    <source>
        <dbReference type="EMBL" id="OAO14790.1"/>
    </source>
</evidence>
<evidence type="ECO:0000313" key="10">
    <source>
        <dbReference type="Proteomes" id="UP000078348"/>
    </source>
</evidence>
<keyword evidence="3 5" id="KW-0413">Isomerase</keyword>
<gene>
    <name evidence="9" type="ORF">AV274_3494</name>
</gene>
<accession>A0A196SCL7</accession>